<sequence>MKFDVVTGNPPYQEEIENTSAAQLYPLFMDLSQSVSDFACLITPARFLMNAGKTSKEWNNKMLNNPHLRILKYFQKASDVFSGQNFTGGVVITLNDKTTLVEPIKFFYPYEELPIIVKKVKNKNFVSIQEIFFPQTKWNLDKLYEKVPEAKSKIGSNGKEKRLTSSIFEDLKEFPIFFKNISSIDDPIIIYGKGGSKMYVAKEYLDSDNNIQGYKAIISAADGASGNIGETSARITGKPFVGSNNSGYNQTFIGFGNFSTEKEAESLVKYLKTQFVRLLVGTRKATNGTKFEVWSNVPLQDFTTKSDIDWTKSIPEIDQQLYKKYGLDQSEIEFIESKVKEME</sequence>
<dbReference type="GO" id="GO:0032259">
    <property type="term" value="P:methylation"/>
    <property type="evidence" value="ECO:0007669"/>
    <property type="project" value="UniProtKB-KW"/>
</dbReference>
<comment type="caution">
    <text evidence="2">The sequence shown here is derived from an EMBL/GenBank/DDBJ whole genome shotgun (WGS) entry which is preliminary data.</text>
</comment>
<evidence type="ECO:0000259" key="1">
    <source>
        <dbReference type="Pfam" id="PF07669"/>
    </source>
</evidence>
<dbReference type="Gene3D" id="3.40.50.150">
    <property type="entry name" value="Vaccinia Virus protein VP39"/>
    <property type="match status" value="1"/>
</dbReference>
<protein>
    <submittedName>
        <fullName evidence="2">Eco57I restriction-modification methylase domain-containing protein</fullName>
    </submittedName>
</protein>
<feature type="domain" description="Type II methyltransferase M.TaqI-like" evidence="1">
    <location>
        <begin position="1"/>
        <end position="81"/>
    </location>
</feature>
<dbReference type="InterPro" id="IPR011639">
    <property type="entry name" value="MethylTrfase_TaqI-like_dom"/>
</dbReference>
<evidence type="ECO:0000313" key="2">
    <source>
        <dbReference type="EMBL" id="MCG8148777.1"/>
    </source>
</evidence>
<dbReference type="GO" id="GO:0009007">
    <property type="term" value="F:site-specific DNA-methyltransferase (adenine-specific) activity"/>
    <property type="evidence" value="ECO:0007669"/>
    <property type="project" value="UniProtKB-EC"/>
</dbReference>
<dbReference type="SUPFAM" id="SSF53335">
    <property type="entry name" value="S-adenosyl-L-methionine-dependent methyltransferases"/>
    <property type="match status" value="1"/>
</dbReference>
<dbReference type="Pfam" id="PF07669">
    <property type="entry name" value="Eco57I"/>
    <property type="match status" value="1"/>
</dbReference>
<reference evidence="2" key="1">
    <citation type="submission" date="2021-08" db="EMBL/GenBank/DDBJ databases">
        <title>Complete genome sequence of Moraxella sp strain PS-22.</title>
        <authorList>
            <person name="Das S.K."/>
        </authorList>
    </citation>
    <scope>NUCLEOTIDE SEQUENCE</scope>
    <source>
        <strain evidence="2">PS-22</strain>
    </source>
</reference>
<organism evidence="2 3">
    <name type="scientific">Moraxella tetraodonis</name>
    <dbReference type="NCBI Taxonomy" id="2767221"/>
    <lineage>
        <taxon>Bacteria</taxon>
        <taxon>Pseudomonadati</taxon>
        <taxon>Pseudomonadota</taxon>
        <taxon>Gammaproteobacteria</taxon>
        <taxon>Moraxellales</taxon>
        <taxon>Moraxellaceae</taxon>
        <taxon>Moraxella</taxon>
    </lineage>
</organism>
<evidence type="ECO:0000313" key="3">
    <source>
        <dbReference type="Proteomes" id="UP001139238"/>
    </source>
</evidence>
<dbReference type="Proteomes" id="UP001139238">
    <property type="component" value="Unassembled WGS sequence"/>
</dbReference>
<dbReference type="GO" id="GO:0006304">
    <property type="term" value="P:DNA modification"/>
    <property type="evidence" value="ECO:0007669"/>
    <property type="project" value="InterPro"/>
</dbReference>
<name>A0A9X1UTL3_9GAMM</name>
<keyword evidence="2" id="KW-0808">Transferase</keyword>
<dbReference type="EMBL" id="JACSYB010000005">
    <property type="protein sequence ID" value="MCG8148777.1"/>
    <property type="molecule type" value="Genomic_DNA"/>
</dbReference>
<keyword evidence="2" id="KW-0489">Methyltransferase</keyword>
<dbReference type="RefSeq" id="WP_239743979.1">
    <property type="nucleotide sequence ID" value="NZ_JACSYB010000005.1"/>
</dbReference>
<proteinExistence type="predicted"/>
<gene>
    <name evidence="2" type="ORF">H9W84_11755</name>
</gene>
<accession>A0A9X1UTL3</accession>
<dbReference type="InterPro" id="IPR029063">
    <property type="entry name" value="SAM-dependent_MTases_sf"/>
</dbReference>
<keyword evidence="3" id="KW-1185">Reference proteome</keyword>
<dbReference type="AlphaFoldDB" id="A0A9X1UTL3"/>